<keyword evidence="1" id="KW-1133">Transmembrane helix</keyword>
<name>A0A9D1D8V9_9FIRM</name>
<reference evidence="2" key="2">
    <citation type="journal article" date="2021" name="PeerJ">
        <title>Extensive microbial diversity within the chicken gut microbiome revealed by metagenomics and culture.</title>
        <authorList>
            <person name="Gilroy R."/>
            <person name="Ravi A."/>
            <person name="Getino M."/>
            <person name="Pursley I."/>
            <person name="Horton D.L."/>
            <person name="Alikhan N.F."/>
            <person name="Baker D."/>
            <person name="Gharbi K."/>
            <person name="Hall N."/>
            <person name="Watson M."/>
            <person name="Adriaenssens E.M."/>
            <person name="Foster-Nyarko E."/>
            <person name="Jarju S."/>
            <person name="Secka A."/>
            <person name="Antonio M."/>
            <person name="Oren A."/>
            <person name="Chaudhuri R.R."/>
            <person name="La Ragione R."/>
            <person name="Hildebrand F."/>
            <person name="Pallen M.J."/>
        </authorList>
    </citation>
    <scope>NUCLEOTIDE SEQUENCE</scope>
    <source>
        <strain evidence="2">ChiSjej4B22-8148</strain>
    </source>
</reference>
<feature type="transmembrane region" description="Helical" evidence="1">
    <location>
        <begin position="6"/>
        <end position="25"/>
    </location>
</feature>
<keyword evidence="1" id="KW-0472">Membrane</keyword>
<accession>A0A9D1D8V9</accession>
<gene>
    <name evidence="2" type="ORF">IAB31_07140</name>
</gene>
<organism evidence="2 3">
    <name type="scientific">Candidatus Choladousia intestinavium</name>
    <dbReference type="NCBI Taxonomy" id="2840727"/>
    <lineage>
        <taxon>Bacteria</taxon>
        <taxon>Bacillati</taxon>
        <taxon>Bacillota</taxon>
        <taxon>Clostridia</taxon>
        <taxon>Lachnospirales</taxon>
        <taxon>Lachnospiraceae</taxon>
        <taxon>Lachnospiraceae incertae sedis</taxon>
        <taxon>Candidatus Choladousia</taxon>
    </lineage>
</organism>
<sequence length="135" mass="15644">MEIYQIVLIVIAVIAGACGAFYTFLKVQEKKGEARRQIKVSRIPELTLEYIKDWVKVEIGNSGQKSAGIMLADRAKFMEESMIPDELKKDREHLLVLAAREKEQIYKIRLIHFETMDDRLARMLEESDGVFNIRN</sequence>
<protein>
    <submittedName>
        <fullName evidence="2">Uncharacterized protein</fullName>
    </submittedName>
</protein>
<proteinExistence type="predicted"/>
<dbReference type="EMBL" id="DVGK01000080">
    <property type="protein sequence ID" value="HIR13680.1"/>
    <property type="molecule type" value="Genomic_DNA"/>
</dbReference>
<dbReference type="Proteomes" id="UP000886757">
    <property type="component" value="Unassembled WGS sequence"/>
</dbReference>
<reference evidence="2" key="1">
    <citation type="submission" date="2020-10" db="EMBL/GenBank/DDBJ databases">
        <authorList>
            <person name="Gilroy R."/>
        </authorList>
    </citation>
    <scope>NUCLEOTIDE SEQUENCE</scope>
    <source>
        <strain evidence="2">ChiSjej4B22-8148</strain>
    </source>
</reference>
<evidence type="ECO:0000256" key="1">
    <source>
        <dbReference type="SAM" id="Phobius"/>
    </source>
</evidence>
<dbReference type="AlphaFoldDB" id="A0A9D1D8V9"/>
<keyword evidence="1" id="KW-0812">Transmembrane</keyword>
<comment type="caution">
    <text evidence="2">The sequence shown here is derived from an EMBL/GenBank/DDBJ whole genome shotgun (WGS) entry which is preliminary data.</text>
</comment>
<evidence type="ECO:0000313" key="3">
    <source>
        <dbReference type="Proteomes" id="UP000886757"/>
    </source>
</evidence>
<evidence type="ECO:0000313" key="2">
    <source>
        <dbReference type="EMBL" id="HIR13680.1"/>
    </source>
</evidence>